<evidence type="ECO:0000313" key="2">
    <source>
        <dbReference type="EMBL" id="NEK94453.1"/>
    </source>
</evidence>
<sequence length="76" mass="8137">MSVQYRCDQCAEVADAPAAVGWVEVRQLGGHALLPPDPVHLCRLCWARTGTAATDPCPAGTAPQLSEHVQNRDTVQ</sequence>
<organism evidence="3 5">
    <name type="scientific">Modestobacter muralis</name>
    <dbReference type="NCBI Taxonomy" id="1608614"/>
    <lineage>
        <taxon>Bacteria</taxon>
        <taxon>Bacillati</taxon>
        <taxon>Actinomycetota</taxon>
        <taxon>Actinomycetes</taxon>
        <taxon>Geodermatophilales</taxon>
        <taxon>Geodermatophilaceae</taxon>
        <taxon>Modestobacter</taxon>
    </lineage>
</organism>
<dbReference type="AlphaFoldDB" id="A0A6P0H6J4"/>
<dbReference type="EMBL" id="JAAGWH010000022">
    <property type="protein sequence ID" value="NEK94453.1"/>
    <property type="molecule type" value="Genomic_DNA"/>
</dbReference>
<dbReference type="Proteomes" id="UP000471152">
    <property type="component" value="Unassembled WGS sequence"/>
</dbReference>
<feature type="region of interest" description="Disordered" evidence="1">
    <location>
        <begin position="56"/>
        <end position="76"/>
    </location>
</feature>
<accession>A0A6P0H6J4</accession>
<comment type="caution">
    <text evidence="3">The sequence shown here is derived from an EMBL/GenBank/DDBJ whole genome shotgun (WGS) entry which is preliminary data.</text>
</comment>
<protein>
    <submittedName>
        <fullName evidence="3">Uncharacterized protein</fullName>
    </submittedName>
</protein>
<gene>
    <name evidence="3" type="ORF">G3R41_10405</name>
    <name evidence="2" type="ORF">GCU67_09750</name>
</gene>
<dbReference type="EMBL" id="JAAGWB010000024">
    <property type="protein sequence ID" value="NEN51341.1"/>
    <property type="molecule type" value="Genomic_DNA"/>
</dbReference>
<dbReference type="Proteomes" id="UP000468828">
    <property type="component" value="Unassembled WGS sequence"/>
</dbReference>
<evidence type="ECO:0000313" key="3">
    <source>
        <dbReference type="EMBL" id="NEN51341.1"/>
    </source>
</evidence>
<proteinExistence type="predicted"/>
<dbReference type="RefSeq" id="WP_163611027.1">
    <property type="nucleotide sequence ID" value="NZ_JAAGWB010000024.1"/>
</dbReference>
<evidence type="ECO:0000256" key="1">
    <source>
        <dbReference type="SAM" id="MobiDB-lite"/>
    </source>
</evidence>
<keyword evidence="4" id="KW-1185">Reference proteome</keyword>
<evidence type="ECO:0000313" key="5">
    <source>
        <dbReference type="Proteomes" id="UP000471152"/>
    </source>
</evidence>
<reference evidence="3 5" key="2">
    <citation type="submission" date="2020-02" db="EMBL/GenBank/DDBJ databases">
        <title>The WGS of Modestobacter muralis DSM 100205.</title>
        <authorList>
            <person name="Jiang Z."/>
        </authorList>
    </citation>
    <scope>NUCLEOTIDE SEQUENCE [LARGE SCALE GENOMIC DNA]</scope>
    <source>
        <strain evidence="3 5">DSM 100205</strain>
    </source>
</reference>
<name>A0A6P0H6J4_9ACTN</name>
<evidence type="ECO:0000313" key="4">
    <source>
        <dbReference type="Proteomes" id="UP000468828"/>
    </source>
</evidence>
<reference evidence="2 4" key="1">
    <citation type="submission" date="2020-01" db="EMBL/GenBank/DDBJ databases">
        <title>the WGS Modestobacter muralis CPCC 204518.</title>
        <authorList>
            <person name="Jiang Z."/>
        </authorList>
    </citation>
    <scope>NUCLEOTIDE SEQUENCE [LARGE SCALE GENOMIC DNA]</scope>
    <source>
        <strain evidence="2 4">DSM 100205</strain>
    </source>
</reference>